<dbReference type="AlphaFoldDB" id="G5BI39"/>
<proteinExistence type="predicted"/>
<organism evidence="1 2">
    <name type="scientific">Heterocephalus glaber</name>
    <name type="common">Naked mole rat</name>
    <dbReference type="NCBI Taxonomy" id="10181"/>
    <lineage>
        <taxon>Eukaryota</taxon>
        <taxon>Metazoa</taxon>
        <taxon>Chordata</taxon>
        <taxon>Craniata</taxon>
        <taxon>Vertebrata</taxon>
        <taxon>Euteleostomi</taxon>
        <taxon>Mammalia</taxon>
        <taxon>Eutheria</taxon>
        <taxon>Euarchontoglires</taxon>
        <taxon>Glires</taxon>
        <taxon>Rodentia</taxon>
        <taxon>Hystricomorpha</taxon>
        <taxon>Bathyergidae</taxon>
        <taxon>Heterocephalus</taxon>
    </lineage>
</organism>
<evidence type="ECO:0000313" key="2">
    <source>
        <dbReference type="Proteomes" id="UP000006813"/>
    </source>
</evidence>
<accession>G5BI39</accession>
<name>G5BI39_HETGA</name>
<gene>
    <name evidence="1" type="ORF">GW7_03884</name>
</gene>
<dbReference type="EMBL" id="JH170409">
    <property type="protein sequence ID" value="EHB08950.1"/>
    <property type="molecule type" value="Genomic_DNA"/>
</dbReference>
<reference evidence="1 2" key="1">
    <citation type="journal article" date="2011" name="Nature">
        <title>Genome sequencing reveals insights into physiology and longevity of the naked mole rat.</title>
        <authorList>
            <person name="Kim E.B."/>
            <person name="Fang X."/>
            <person name="Fushan A.A."/>
            <person name="Huang Z."/>
            <person name="Lobanov A.V."/>
            <person name="Han L."/>
            <person name="Marino S.M."/>
            <person name="Sun X."/>
            <person name="Turanov A.A."/>
            <person name="Yang P."/>
            <person name="Yim S.H."/>
            <person name="Zhao X."/>
            <person name="Kasaikina M.V."/>
            <person name="Stoletzki N."/>
            <person name="Peng C."/>
            <person name="Polak P."/>
            <person name="Xiong Z."/>
            <person name="Kiezun A."/>
            <person name="Zhu Y."/>
            <person name="Chen Y."/>
            <person name="Kryukov G.V."/>
            <person name="Zhang Q."/>
            <person name="Peshkin L."/>
            <person name="Yang L."/>
            <person name="Bronson R.T."/>
            <person name="Buffenstein R."/>
            <person name="Wang B."/>
            <person name="Han C."/>
            <person name="Li Q."/>
            <person name="Chen L."/>
            <person name="Zhao W."/>
            <person name="Sunyaev S.R."/>
            <person name="Park T.J."/>
            <person name="Zhang G."/>
            <person name="Wang J."/>
            <person name="Gladyshev V.N."/>
        </authorList>
    </citation>
    <scope>NUCLEOTIDE SEQUENCE [LARGE SCALE GENOMIC DNA]</scope>
</reference>
<dbReference type="InParanoid" id="G5BI39"/>
<dbReference type="Proteomes" id="UP000006813">
    <property type="component" value="Unassembled WGS sequence"/>
</dbReference>
<feature type="non-terminal residue" evidence="1">
    <location>
        <position position="86"/>
    </location>
</feature>
<sequence>VLFRLASNSRAQVILLFQPPEELGIQASATTLGFVVWLSIVKSLAPSVLYFKNLRQCLTKLPRLDLKLRYSCLSLPSSWDYRCALP</sequence>
<evidence type="ECO:0000313" key="1">
    <source>
        <dbReference type="EMBL" id="EHB08950.1"/>
    </source>
</evidence>
<protein>
    <submittedName>
        <fullName evidence="1">Uncharacterized protein</fullName>
    </submittedName>
</protein>
<feature type="non-terminal residue" evidence="1">
    <location>
        <position position="1"/>
    </location>
</feature>